<evidence type="ECO:0000256" key="3">
    <source>
        <dbReference type="SAM" id="MobiDB-lite"/>
    </source>
</evidence>
<evidence type="ECO:0000313" key="7">
    <source>
        <dbReference type="Proteomes" id="UP000006039"/>
    </source>
</evidence>
<proteinExistence type="predicted"/>
<dbReference type="InterPro" id="IPR056884">
    <property type="entry name" value="NPHP3-like_N"/>
</dbReference>
<feature type="region of interest" description="Disordered" evidence="3">
    <location>
        <begin position="297"/>
        <end position="321"/>
    </location>
</feature>
<dbReference type="PANTHER" id="PTHR10039">
    <property type="entry name" value="AMELOGENIN"/>
    <property type="match status" value="1"/>
</dbReference>
<reference evidence="7" key="1">
    <citation type="submission" date="2010-07" db="EMBL/GenBank/DDBJ databases">
        <title>The genome sequence of Gaeumannomyces graminis var. tritici strain R3-111a-1.</title>
        <authorList>
            <consortium name="The Broad Institute Genome Sequencing Platform"/>
            <person name="Ma L.-J."/>
            <person name="Dead R."/>
            <person name="Young S."/>
            <person name="Zeng Q."/>
            <person name="Koehrsen M."/>
            <person name="Alvarado L."/>
            <person name="Berlin A."/>
            <person name="Chapman S.B."/>
            <person name="Chen Z."/>
            <person name="Freedman E."/>
            <person name="Gellesch M."/>
            <person name="Goldberg J."/>
            <person name="Griggs A."/>
            <person name="Gujja S."/>
            <person name="Heilman E.R."/>
            <person name="Heiman D."/>
            <person name="Hepburn T."/>
            <person name="Howarth C."/>
            <person name="Jen D."/>
            <person name="Larson L."/>
            <person name="Mehta T."/>
            <person name="Neiman D."/>
            <person name="Pearson M."/>
            <person name="Roberts A."/>
            <person name="Saif S."/>
            <person name="Shea T."/>
            <person name="Shenoy N."/>
            <person name="Sisk P."/>
            <person name="Stolte C."/>
            <person name="Sykes S."/>
            <person name="Walk T."/>
            <person name="White J."/>
            <person name="Yandava C."/>
            <person name="Haas B."/>
            <person name="Nusbaum C."/>
            <person name="Birren B."/>
        </authorList>
    </citation>
    <scope>NUCLEOTIDE SEQUENCE [LARGE SCALE GENOMIC DNA]</scope>
    <source>
        <strain evidence="7">R3-111a-1</strain>
    </source>
</reference>
<evidence type="ECO:0000256" key="1">
    <source>
        <dbReference type="ARBA" id="ARBA00022737"/>
    </source>
</evidence>
<keyword evidence="1" id="KW-0677">Repeat</keyword>
<dbReference type="InterPro" id="IPR027417">
    <property type="entry name" value="P-loop_NTPase"/>
</dbReference>
<feature type="domain" description="Nephrocystin 3-like N-terminal" evidence="4">
    <location>
        <begin position="325"/>
        <end position="493"/>
    </location>
</feature>
<dbReference type="OrthoDB" id="5086500at2759"/>
<reference evidence="5" key="2">
    <citation type="submission" date="2010-07" db="EMBL/GenBank/DDBJ databases">
        <authorList>
            <consortium name="The Broad Institute Genome Sequencing Platform"/>
            <consortium name="Broad Institute Genome Sequencing Center for Infectious Disease"/>
            <person name="Ma L.-J."/>
            <person name="Dead R."/>
            <person name="Young S."/>
            <person name="Zeng Q."/>
            <person name="Koehrsen M."/>
            <person name="Alvarado L."/>
            <person name="Berlin A."/>
            <person name="Chapman S.B."/>
            <person name="Chen Z."/>
            <person name="Freedman E."/>
            <person name="Gellesch M."/>
            <person name="Goldberg J."/>
            <person name="Griggs A."/>
            <person name="Gujja S."/>
            <person name="Heilman E.R."/>
            <person name="Heiman D."/>
            <person name="Hepburn T."/>
            <person name="Howarth C."/>
            <person name="Jen D."/>
            <person name="Larson L."/>
            <person name="Mehta T."/>
            <person name="Neiman D."/>
            <person name="Pearson M."/>
            <person name="Roberts A."/>
            <person name="Saif S."/>
            <person name="Shea T."/>
            <person name="Shenoy N."/>
            <person name="Sisk P."/>
            <person name="Stolte C."/>
            <person name="Sykes S."/>
            <person name="Walk T."/>
            <person name="White J."/>
            <person name="Yandava C."/>
            <person name="Haas B."/>
            <person name="Nusbaum C."/>
            <person name="Birren B."/>
        </authorList>
    </citation>
    <scope>NUCLEOTIDE SEQUENCE</scope>
    <source>
        <strain evidence="5">R3-111a-1</strain>
    </source>
</reference>
<keyword evidence="2" id="KW-0175">Coiled coil</keyword>
<evidence type="ECO:0000313" key="6">
    <source>
        <dbReference type="EnsemblFungi" id="EJT80232"/>
    </source>
</evidence>
<evidence type="ECO:0000256" key="2">
    <source>
        <dbReference type="SAM" id="Coils"/>
    </source>
</evidence>
<dbReference type="VEuPathDB" id="FungiDB:GGTG_00235"/>
<accession>J3NG42</accession>
<feature type="compositionally biased region" description="Basic and acidic residues" evidence="3">
    <location>
        <begin position="308"/>
        <end position="321"/>
    </location>
</feature>
<evidence type="ECO:0000313" key="5">
    <source>
        <dbReference type="EMBL" id="EJT80232.1"/>
    </source>
</evidence>
<feature type="coiled-coil region" evidence="2">
    <location>
        <begin position="161"/>
        <end position="188"/>
    </location>
</feature>
<dbReference type="GeneID" id="20340693"/>
<reference evidence="6" key="5">
    <citation type="submission" date="2018-04" db="UniProtKB">
        <authorList>
            <consortium name="EnsemblFungi"/>
        </authorList>
    </citation>
    <scope>IDENTIFICATION</scope>
    <source>
        <strain evidence="6">R3-111a-1</strain>
    </source>
</reference>
<protein>
    <recommendedName>
        <fullName evidence="4">Nephrocystin 3-like N-terminal domain-containing protein</fullName>
    </recommendedName>
</protein>
<sequence>MSGLEPVAALGLACNILQVVEVGLNTIRVAKQVYRDGSLDPALTENASALESISGRIHGTTTSRTTIPVTTASSSTAPPSTLGSASSARLLDKQLSGLAEKCQGAARELREEVNFLNGHPTRAKLIATLKITAKTAWRKRRLERLEGKLKDAQGVLQTSLLARVYERLEQSSCELSSLEANLMSFIDEYRAGKTEVLQLVSAEAAHTKTHITTATMESGKAVSDHITERLGQLETRLRSDVGLVVRSGAQRDDQAGLVAKRERLLRSLKFEHMNERRNAVAPSHSGTFSWALRDGSDGDNSSAMAGTGDKDDNTGDTPHPDITWDRFSDWLRSTAPTYWISGKPGSGKTTLMKYLFSHSLTRTFLDLWKPGVVLVSHFFWRPGKEMQQSIKGMICSLLHQLLSEETEFTNQLLRGAEFAAVLSKDHETDWSPEELLATFHAVLSDYPKPVTIFLDGLDEVLPHDGTLRLLDVIDQLRQLDPHTQKFKMCLGSRREPLLLRRLCSIPQLRLEQINFSDLHKYGMDNITVPPDYYSMILCHDWENDGVSYFFRNRKPPSCNDFRDWLVDELLYKAEGVFLWLCLTVKAITKAIHQGETVGDLTHRIRKLPTDLEELYADMWARMDTESVPIRSRAGSYFQLALASNPVKGIFALMFATAPTISAQLLGFETTGIPPAASLISACEATKRDIEIACAGLLVCELPLDTSKMVWRSNSELVPWYGEEYDALIPYMQSKTFFLHRTAGDFLVDTEAGQRILACGKFPGALPYWKRIECLLVKRLIMRHRGFSARGRQSSDRVQQFLQLIYSQHEGWHENTNTTICATRPRLVRFCEKLFNSSHIGSNAIAPERCFYLEQQNSRSWPIYSQAIVRRQHEFLLQMAQAAMLNDEIWCEILRAITTRNLDDDTVSELLVYGCSLYSYEYFFRLSAIKRILALGTSLAWNGPCQLHWLNGKVEGNTTAFKELIRSIWAYSLIHDTEEVPEELLRLISLFLSRGCSLREEVYIQVQLENKAGLMIRGLFGLLITSPFPWKFNATTLIIAYPAATLLAGAFRFWRLEVPAEHDWLIQMEENKRGGLENGQLIAIAYLGTCGPSSESILDTPNIYPVPPGGKLDKDLASLVKMVERKLREFRLEGNIEEEFPLEIAQGVFRAVKQLRSEDALAVSRIMRFRERVGIWTPFEEWLEHKELPLWDEE</sequence>
<dbReference type="EMBL" id="GL385395">
    <property type="protein sequence ID" value="EJT80232.1"/>
    <property type="molecule type" value="Genomic_DNA"/>
</dbReference>
<evidence type="ECO:0000259" key="4">
    <source>
        <dbReference type="Pfam" id="PF24883"/>
    </source>
</evidence>
<dbReference type="Pfam" id="PF24883">
    <property type="entry name" value="NPHP3_N"/>
    <property type="match status" value="1"/>
</dbReference>
<dbReference type="eggNOG" id="ENOG502SHRA">
    <property type="taxonomic scope" value="Eukaryota"/>
</dbReference>
<dbReference type="Proteomes" id="UP000006039">
    <property type="component" value="Unassembled WGS sequence"/>
</dbReference>
<name>J3NG42_GAET3</name>
<dbReference type="EnsemblFungi" id="EJT80232">
    <property type="protein sequence ID" value="EJT80232"/>
    <property type="gene ID" value="GGTG_00235"/>
</dbReference>
<gene>
    <name evidence="6" type="primary">20340693</name>
    <name evidence="5" type="ORF">GGTG_00235</name>
</gene>
<dbReference type="RefSeq" id="XP_009216241.1">
    <property type="nucleotide sequence ID" value="XM_009217977.1"/>
</dbReference>
<dbReference type="AlphaFoldDB" id="J3NG42"/>
<dbReference type="STRING" id="644352.J3NG42"/>
<reference evidence="5" key="3">
    <citation type="submission" date="2010-09" db="EMBL/GenBank/DDBJ databases">
        <title>Annotation of Gaeumannomyces graminis var. tritici R3-111a-1.</title>
        <authorList>
            <consortium name="The Broad Institute Genome Sequencing Platform"/>
            <person name="Ma L.-J."/>
            <person name="Dead R."/>
            <person name="Young S.K."/>
            <person name="Zeng Q."/>
            <person name="Gargeya S."/>
            <person name="Fitzgerald M."/>
            <person name="Haas B."/>
            <person name="Abouelleil A."/>
            <person name="Alvarado L."/>
            <person name="Arachchi H.M."/>
            <person name="Berlin A."/>
            <person name="Brown A."/>
            <person name="Chapman S.B."/>
            <person name="Chen Z."/>
            <person name="Dunbar C."/>
            <person name="Freedman E."/>
            <person name="Gearin G."/>
            <person name="Gellesch M."/>
            <person name="Goldberg J."/>
            <person name="Griggs A."/>
            <person name="Gujja S."/>
            <person name="Heiman D."/>
            <person name="Howarth C."/>
            <person name="Larson L."/>
            <person name="Lui A."/>
            <person name="MacDonald P.J.P."/>
            <person name="Mehta T."/>
            <person name="Montmayeur A."/>
            <person name="Murphy C."/>
            <person name="Neiman D."/>
            <person name="Pearson M."/>
            <person name="Priest M."/>
            <person name="Roberts A."/>
            <person name="Saif S."/>
            <person name="Shea T."/>
            <person name="Shenoy N."/>
            <person name="Sisk P."/>
            <person name="Stolte C."/>
            <person name="Sykes S."/>
            <person name="Yandava C."/>
            <person name="Wortman J."/>
            <person name="Nusbaum C."/>
            <person name="Birren B."/>
        </authorList>
    </citation>
    <scope>NUCLEOTIDE SEQUENCE</scope>
    <source>
        <strain evidence="5">R3-111a-1</strain>
    </source>
</reference>
<dbReference type="HOGENOM" id="CLU_007480_0_0_1"/>
<dbReference type="Gene3D" id="3.40.50.300">
    <property type="entry name" value="P-loop containing nucleotide triphosphate hydrolases"/>
    <property type="match status" value="1"/>
</dbReference>
<organism evidence="5">
    <name type="scientific">Gaeumannomyces tritici (strain R3-111a-1)</name>
    <name type="common">Wheat and barley take-all root rot fungus</name>
    <name type="synonym">Gaeumannomyces graminis var. tritici</name>
    <dbReference type="NCBI Taxonomy" id="644352"/>
    <lineage>
        <taxon>Eukaryota</taxon>
        <taxon>Fungi</taxon>
        <taxon>Dikarya</taxon>
        <taxon>Ascomycota</taxon>
        <taxon>Pezizomycotina</taxon>
        <taxon>Sordariomycetes</taxon>
        <taxon>Sordariomycetidae</taxon>
        <taxon>Magnaporthales</taxon>
        <taxon>Magnaporthaceae</taxon>
        <taxon>Gaeumannomyces</taxon>
    </lineage>
</organism>
<dbReference type="SUPFAM" id="SSF52540">
    <property type="entry name" value="P-loop containing nucleoside triphosphate hydrolases"/>
    <property type="match status" value="1"/>
</dbReference>
<keyword evidence="7" id="KW-1185">Reference proteome</keyword>
<reference evidence="6" key="4">
    <citation type="journal article" date="2015" name="G3 (Bethesda)">
        <title>Genome sequences of three phytopathogenic species of the Magnaporthaceae family of fungi.</title>
        <authorList>
            <person name="Okagaki L.H."/>
            <person name="Nunes C.C."/>
            <person name="Sailsbery J."/>
            <person name="Clay B."/>
            <person name="Brown D."/>
            <person name="John T."/>
            <person name="Oh Y."/>
            <person name="Young N."/>
            <person name="Fitzgerald M."/>
            <person name="Haas B.J."/>
            <person name="Zeng Q."/>
            <person name="Young S."/>
            <person name="Adiconis X."/>
            <person name="Fan L."/>
            <person name="Levin J.Z."/>
            <person name="Mitchell T.K."/>
            <person name="Okubara P.A."/>
            <person name="Farman M.L."/>
            <person name="Kohn L.M."/>
            <person name="Birren B."/>
            <person name="Ma L.-J."/>
            <person name="Dean R.A."/>
        </authorList>
    </citation>
    <scope>NUCLEOTIDE SEQUENCE</scope>
    <source>
        <strain evidence="6">R3-111a-1</strain>
    </source>
</reference>
<dbReference type="PANTHER" id="PTHR10039:SF5">
    <property type="entry name" value="NACHT DOMAIN-CONTAINING PROTEIN"/>
    <property type="match status" value="1"/>
</dbReference>